<organism evidence="5 6">
    <name type="scientific">Crucibulum laeve</name>
    <dbReference type="NCBI Taxonomy" id="68775"/>
    <lineage>
        <taxon>Eukaryota</taxon>
        <taxon>Fungi</taxon>
        <taxon>Dikarya</taxon>
        <taxon>Basidiomycota</taxon>
        <taxon>Agaricomycotina</taxon>
        <taxon>Agaricomycetes</taxon>
        <taxon>Agaricomycetidae</taxon>
        <taxon>Agaricales</taxon>
        <taxon>Agaricineae</taxon>
        <taxon>Nidulariaceae</taxon>
        <taxon>Crucibulum</taxon>
    </lineage>
</organism>
<evidence type="ECO:0000313" key="5">
    <source>
        <dbReference type="EMBL" id="TFK43377.1"/>
    </source>
</evidence>
<evidence type="ECO:0000259" key="4">
    <source>
        <dbReference type="Pfam" id="PF16679"/>
    </source>
</evidence>
<protein>
    <recommendedName>
        <fullName evidence="4">DNA replication factor Cdt1 C-terminal domain-containing protein</fullName>
    </recommendedName>
</protein>
<keyword evidence="6" id="KW-1185">Reference proteome</keyword>
<dbReference type="Gene3D" id="1.10.10.1420">
    <property type="entry name" value="DNA replication factor Cdt1, C-terminal WH domain"/>
    <property type="match status" value="1"/>
</dbReference>
<comment type="similarity">
    <text evidence="1">Belongs to the Cdt1 family.</text>
</comment>
<dbReference type="InterPro" id="IPR032054">
    <property type="entry name" value="Cdt1_C"/>
</dbReference>
<proteinExistence type="inferred from homology"/>
<dbReference type="Pfam" id="PF16679">
    <property type="entry name" value="CDT1_C"/>
    <property type="match status" value="1"/>
</dbReference>
<feature type="region of interest" description="Disordered" evidence="3">
    <location>
        <begin position="1"/>
        <end position="48"/>
    </location>
</feature>
<name>A0A5C3MEP6_9AGAR</name>
<reference evidence="5 6" key="1">
    <citation type="journal article" date="2019" name="Nat. Ecol. Evol.">
        <title>Megaphylogeny resolves global patterns of mushroom evolution.</title>
        <authorList>
            <person name="Varga T."/>
            <person name="Krizsan K."/>
            <person name="Foldi C."/>
            <person name="Dima B."/>
            <person name="Sanchez-Garcia M."/>
            <person name="Sanchez-Ramirez S."/>
            <person name="Szollosi G.J."/>
            <person name="Szarkandi J.G."/>
            <person name="Papp V."/>
            <person name="Albert L."/>
            <person name="Andreopoulos W."/>
            <person name="Angelini C."/>
            <person name="Antonin V."/>
            <person name="Barry K.W."/>
            <person name="Bougher N.L."/>
            <person name="Buchanan P."/>
            <person name="Buyck B."/>
            <person name="Bense V."/>
            <person name="Catcheside P."/>
            <person name="Chovatia M."/>
            <person name="Cooper J."/>
            <person name="Damon W."/>
            <person name="Desjardin D."/>
            <person name="Finy P."/>
            <person name="Geml J."/>
            <person name="Haridas S."/>
            <person name="Hughes K."/>
            <person name="Justo A."/>
            <person name="Karasinski D."/>
            <person name="Kautmanova I."/>
            <person name="Kiss B."/>
            <person name="Kocsube S."/>
            <person name="Kotiranta H."/>
            <person name="LaButti K.M."/>
            <person name="Lechner B.E."/>
            <person name="Liimatainen K."/>
            <person name="Lipzen A."/>
            <person name="Lukacs Z."/>
            <person name="Mihaltcheva S."/>
            <person name="Morgado L.N."/>
            <person name="Niskanen T."/>
            <person name="Noordeloos M.E."/>
            <person name="Ohm R.A."/>
            <person name="Ortiz-Santana B."/>
            <person name="Ovrebo C."/>
            <person name="Racz N."/>
            <person name="Riley R."/>
            <person name="Savchenko A."/>
            <person name="Shiryaev A."/>
            <person name="Soop K."/>
            <person name="Spirin V."/>
            <person name="Szebenyi C."/>
            <person name="Tomsovsky M."/>
            <person name="Tulloss R.E."/>
            <person name="Uehling J."/>
            <person name="Grigoriev I.V."/>
            <person name="Vagvolgyi C."/>
            <person name="Papp T."/>
            <person name="Martin F.M."/>
            <person name="Miettinen O."/>
            <person name="Hibbett D.S."/>
            <person name="Nagy L.G."/>
        </authorList>
    </citation>
    <scope>NUCLEOTIDE SEQUENCE [LARGE SCALE GENOMIC DNA]</scope>
    <source>
        <strain evidence="5 6">CBS 166.37</strain>
    </source>
</reference>
<evidence type="ECO:0000256" key="1">
    <source>
        <dbReference type="ARBA" id="ARBA00008356"/>
    </source>
</evidence>
<accession>A0A5C3MEP6</accession>
<sequence length="577" mass="62046">MSDLYTSLQVSPRKKRTPPEFDNDTFTPKKLRTAPPTPPASSSRRGKVQTALKPLPTHLSRLCAIQTAIQHAISHALATCAISPTSDSGLVRNVLNHLSLTTYAGLNTNFQVDDLKRLCWIWEWDGKSLPKQKGIPKPVEDEDNPFLDASSAPQSSSGEWTRGSMGLVLSPTTHYSKTDRKRVPAYGLGIEVEMDLDKDMGGGMAAVARWTATADTRRAAFRAKLDRWIDLHSAGTPIAPIPLADLPQLETSSRISSLTRTLASCSPRGASLTPPGPPSSPSRSPSKSPTKGVIRGFAVPFPIASSSSKSPTKSGSLLFPQTPSRHGRDADAALLCTPQTPSLLTASPAKSIEPSTPTHQRGRDASTAPQTPSTSRRQALYERVRLRSLTASPTKGNNGEHAVGSLSRDQMQKMGQDEMRRRCLLGRLGGVAESVWMLFSTPATGSSTTPTSRKRRALPMPDVAAAIIKSSPVPISVAEANESLTLLTKLCPFFLKPLTIAGADWLEMPAAKPAVIGDGDATPTKRGLLVPSSPGAVRGKEQSAQELVTRSPKRVKKEIGGLREVREIIRKELELQD</sequence>
<dbReference type="InterPro" id="IPR038090">
    <property type="entry name" value="Cdt1_C_WH_dom_sf"/>
</dbReference>
<feature type="compositionally biased region" description="Polar residues" evidence="3">
    <location>
        <begin position="1"/>
        <end position="10"/>
    </location>
</feature>
<feature type="region of interest" description="Disordered" evidence="3">
    <location>
        <begin position="528"/>
        <end position="551"/>
    </location>
</feature>
<dbReference type="AlphaFoldDB" id="A0A5C3MEP6"/>
<feature type="region of interest" description="Disordered" evidence="3">
    <location>
        <begin position="342"/>
        <end position="409"/>
    </location>
</feature>
<feature type="region of interest" description="Disordered" evidence="3">
    <location>
        <begin position="257"/>
        <end position="328"/>
    </location>
</feature>
<keyword evidence="2" id="KW-0131">Cell cycle</keyword>
<dbReference type="EMBL" id="ML213591">
    <property type="protein sequence ID" value="TFK43377.1"/>
    <property type="molecule type" value="Genomic_DNA"/>
</dbReference>
<evidence type="ECO:0000313" key="6">
    <source>
        <dbReference type="Proteomes" id="UP000308652"/>
    </source>
</evidence>
<dbReference type="OrthoDB" id="3366139at2759"/>
<dbReference type="Proteomes" id="UP000308652">
    <property type="component" value="Unassembled WGS sequence"/>
</dbReference>
<feature type="compositionally biased region" description="Low complexity" evidence="3">
    <location>
        <begin position="305"/>
        <end position="316"/>
    </location>
</feature>
<evidence type="ECO:0000256" key="2">
    <source>
        <dbReference type="ARBA" id="ARBA00023306"/>
    </source>
</evidence>
<gene>
    <name evidence="5" type="ORF">BDQ12DRAFT_176516</name>
</gene>
<feature type="domain" description="DNA replication factor Cdt1 C-terminal" evidence="4">
    <location>
        <begin position="411"/>
        <end position="497"/>
    </location>
</feature>
<feature type="compositionally biased region" description="Polar residues" evidence="3">
    <location>
        <begin position="367"/>
        <end position="377"/>
    </location>
</feature>
<evidence type="ECO:0000256" key="3">
    <source>
        <dbReference type="SAM" id="MobiDB-lite"/>
    </source>
</evidence>
<feature type="region of interest" description="Disordered" evidence="3">
    <location>
        <begin position="131"/>
        <end position="164"/>
    </location>
</feature>